<organism evidence="2 3">
    <name type="scientific">Heterodera schachtii</name>
    <name type="common">Sugarbeet cyst nematode worm</name>
    <name type="synonym">Tylenchus schachtii</name>
    <dbReference type="NCBI Taxonomy" id="97005"/>
    <lineage>
        <taxon>Eukaryota</taxon>
        <taxon>Metazoa</taxon>
        <taxon>Ecdysozoa</taxon>
        <taxon>Nematoda</taxon>
        <taxon>Chromadorea</taxon>
        <taxon>Rhabditida</taxon>
        <taxon>Tylenchina</taxon>
        <taxon>Tylenchomorpha</taxon>
        <taxon>Tylenchoidea</taxon>
        <taxon>Heteroderidae</taxon>
        <taxon>Heteroderinae</taxon>
        <taxon>Heterodera</taxon>
    </lineage>
</organism>
<proteinExistence type="predicted"/>
<gene>
    <name evidence="2" type="ORF">niasHS_017056</name>
</gene>
<dbReference type="EMBL" id="JBICCN010000402">
    <property type="protein sequence ID" value="KAL3070931.1"/>
    <property type="molecule type" value="Genomic_DNA"/>
</dbReference>
<accession>A0ABD2I0P1</accession>
<sequence>MQFVPLPFFSSLLSLSNFRSPKLSFVRCLFLLLIVVFAFANGGEVREQLEKVGDRVSGAVNDISEVKSGQLWCPIPAAGTKCPSSSPFHYYRCCGPLNNECCLSLQTWAFVLLVAFGVGVVAVIVLSVLRCVFCRRN</sequence>
<dbReference type="PANTHER" id="PTHR34149">
    <property type="entry name" value="PROTEIN CBG11905-RELATED"/>
    <property type="match status" value="1"/>
</dbReference>
<keyword evidence="1" id="KW-0472">Membrane</keyword>
<dbReference type="AlphaFoldDB" id="A0ABD2I0P1"/>
<feature type="transmembrane region" description="Helical" evidence="1">
    <location>
        <begin position="108"/>
        <end position="133"/>
    </location>
</feature>
<dbReference type="PANTHER" id="PTHR34149:SF9">
    <property type="entry name" value="PROTEIN CBG09996"/>
    <property type="match status" value="1"/>
</dbReference>
<reference evidence="2 3" key="1">
    <citation type="submission" date="2024-10" db="EMBL/GenBank/DDBJ databases">
        <authorList>
            <person name="Kim D."/>
        </authorList>
    </citation>
    <scope>NUCLEOTIDE SEQUENCE [LARGE SCALE GENOMIC DNA]</scope>
    <source>
        <strain evidence="2">Taebaek</strain>
    </source>
</reference>
<protein>
    <submittedName>
        <fullName evidence="2">Uncharacterized protein</fullName>
    </submittedName>
</protein>
<keyword evidence="3" id="KW-1185">Reference proteome</keyword>
<keyword evidence="1" id="KW-1133">Transmembrane helix</keyword>
<evidence type="ECO:0000313" key="2">
    <source>
        <dbReference type="EMBL" id="KAL3070931.1"/>
    </source>
</evidence>
<dbReference type="Proteomes" id="UP001620645">
    <property type="component" value="Unassembled WGS sequence"/>
</dbReference>
<evidence type="ECO:0000256" key="1">
    <source>
        <dbReference type="SAM" id="Phobius"/>
    </source>
</evidence>
<comment type="caution">
    <text evidence="2">The sequence shown here is derived from an EMBL/GenBank/DDBJ whole genome shotgun (WGS) entry which is preliminary data.</text>
</comment>
<dbReference type="InterPro" id="IPR022559">
    <property type="entry name" value="SUP-1-like"/>
</dbReference>
<name>A0ABD2I0P1_HETSC</name>
<keyword evidence="1" id="KW-0812">Transmembrane</keyword>
<dbReference type="Pfam" id="PF10853">
    <property type="entry name" value="DUF2650"/>
    <property type="match status" value="1"/>
</dbReference>
<evidence type="ECO:0000313" key="3">
    <source>
        <dbReference type="Proteomes" id="UP001620645"/>
    </source>
</evidence>